<dbReference type="eggNOG" id="COG1073">
    <property type="taxonomic scope" value="Bacteria"/>
</dbReference>
<protein>
    <submittedName>
        <fullName evidence="2">Hydrolase, exosortase system type 1 associated</fullName>
    </submittedName>
</protein>
<proteinExistence type="predicted"/>
<dbReference type="NCBIfam" id="TIGR03101">
    <property type="entry name" value="hydr2_PEP"/>
    <property type="match status" value="1"/>
</dbReference>
<name>C7RQH3_ACCRE</name>
<dbReference type="InterPro" id="IPR029058">
    <property type="entry name" value="AB_hydrolase_fold"/>
</dbReference>
<dbReference type="HOGENOM" id="CLU_982928_0_0_4"/>
<dbReference type="AlphaFoldDB" id="C7RQH3"/>
<dbReference type="InterPro" id="IPR017532">
    <property type="entry name" value="Hydrolase-2_PEP"/>
</dbReference>
<organism evidence="2">
    <name type="scientific">Accumulibacter regalis</name>
    <dbReference type="NCBI Taxonomy" id="522306"/>
    <lineage>
        <taxon>Bacteria</taxon>
        <taxon>Pseudomonadati</taxon>
        <taxon>Pseudomonadota</taxon>
        <taxon>Betaproteobacteria</taxon>
        <taxon>Candidatus Accumulibacter</taxon>
    </lineage>
</organism>
<dbReference type="InterPro" id="IPR022742">
    <property type="entry name" value="Hydrolase_4"/>
</dbReference>
<dbReference type="STRING" id="522306.CAP2UW1_4344"/>
<reference evidence="2" key="1">
    <citation type="submission" date="2009-08" db="EMBL/GenBank/DDBJ databases">
        <authorList>
            <consortium name="US DOE Joint Genome Institute"/>
            <person name="Lucas S."/>
            <person name="Copeland A."/>
            <person name="Lapidus A."/>
            <person name="Glavina del Rio T."/>
            <person name="Dalin E."/>
            <person name="Tice H."/>
            <person name="Bruce D."/>
            <person name="Barry K."/>
            <person name="Pitluck S."/>
            <person name="Lowry S."/>
            <person name="Larimer F."/>
            <person name="Land M."/>
            <person name="Hauser L."/>
            <person name="Kyrpides N."/>
            <person name="Ivanova N."/>
            <person name="McMahon K.D."/>
            <person name="Hugenholtz P."/>
        </authorList>
    </citation>
    <scope>NUCLEOTIDE SEQUENCE</scope>
    <source>
        <strain evidence="2">UW-1</strain>
    </source>
</reference>
<dbReference type="Gene3D" id="3.40.50.1820">
    <property type="entry name" value="alpha/beta hydrolase"/>
    <property type="match status" value="1"/>
</dbReference>
<sequence length="274" mass="29823">MALEAFFLSASPGQRFVLLHGPDEPSRLRGAVVYVHPFAEELNKSRRMAALQARAMAAADFAVLQIDLLGCGDSSGDFGDATWEAWLADIEFACDWLVRRRPGTPLWLWGQRTGCLLANEAANRMKRPVNLLFWQPVLSGKQFLQQFLRLRLAAEMLGSDSKGVMERLRNELRQGDSVEIAGYLLSPALASGLEKAELLLPHRSGRVEWIEISSKTDGSLSPAAAARLTQWQAAGQSARGASVNGPAFWQTAEISECPALIEASMLAIAGADST</sequence>
<dbReference type="OrthoDB" id="8525674at2"/>
<keyword evidence="2" id="KW-0378">Hydrolase</keyword>
<evidence type="ECO:0000259" key="1">
    <source>
        <dbReference type="Pfam" id="PF12146"/>
    </source>
</evidence>
<reference evidence="2" key="2">
    <citation type="submission" date="2009-09" db="EMBL/GenBank/DDBJ databases">
        <title>Complete sequence of chromosome of Candidatus Accumulibacter phosphatis clade IIA str. UW-1.</title>
        <authorList>
            <consortium name="US DOE Joint Genome Institute"/>
            <person name="Martin H.G."/>
            <person name="Ivanova N."/>
            <person name="Kunin V."/>
            <person name="Warnecke F."/>
            <person name="Barry K."/>
            <person name="He S."/>
            <person name="Salamov A."/>
            <person name="Szeto E."/>
            <person name="Dalin E."/>
            <person name="Pangilinan J.L."/>
            <person name="Lapidus A."/>
            <person name="Lowry S."/>
            <person name="Kyrpides N.C."/>
            <person name="McMahon K.D."/>
            <person name="Hugenholtz P."/>
        </authorList>
    </citation>
    <scope>NUCLEOTIDE SEQUENCE [LARGE SCALE GENOMIC DNA]</scope>
    <source>
        <strain evidence="2">UW-1</strain>
    </source>
</reference>
<dbReference type="ESTHER" id="accpu-c7rqh3">
    <property type="family name" value="Hydrolase-2_PEP"/>
</dbReference>
<gene>
    <name evidence="2" type="ordered locus">CAP2UW1_4344</name>
</gene>
<dbReference type="Pfam" id="PF12146">
    <property type="entry name" value="Hydrolase_4"/>
    <property type="match status" value="1"/>
</dbReference>
<accession>C7RQH3</accession>
<feature type="domain" description="Serine aminopeptidase S33" evidence="1">
    <location>
        <begin position="28"/>
        <end position="141"/>
    </location>
</feature>
<dbReference type="GO" id="GO:0016787">
    <property type="term" value="F:hydrolase activity"/>
    <property type="evidence" value="ECO:0007669"/>
    <property type="project" value="UniProtKB-KW"/>
</dbReference>
<dbReference type="EMBL" id="CP001715">
    <property type="protein sequence ID" value="ACV37580.1"/>
    <property type="molecule type" value="Genomic_DNA"/>
</dbReference>
<dbReference type="SUPFAM" id="SSF53474">
    <property type="entry name" value="alpha/beta-Hydrolases"/>
    <property type="match status" value="1"/>
</dbReference>
<dbReference type="KEGG" id="app:CAP2UW1_4344"/>
<evidence type="ECO:0000313" key="2">
    <source>
        <dbReference type="EMBL" id="ACV37580.1"/>
    </source>
</evidence>